<gene>
    <name evidence="2" type="ORF">P4O66_013445</name>
</gene>
<sequence>SGLHCLSSQSADAALPCDFLGLQMKCSFVANNCGNCDVAWYYTSPAKPHGKLEHETCLTMHTSLELPWASTSQAARDRAGGTGTGTHASDRTSPRCHSDTPAPPDKALVAMVIMRMQHIALTGLE</sequence>
<evidence type="ECO:0000256" key="1">
    <source>
        <dbReference type="SAM" id="MobiDB-lite"/>
    </source>
</evidence>
<feature type="non-terminal residue" evidence="2">
    <location>
        <position position="1"/>
    </location>
</feature>
<keyword evidence="3" id="KW-1185">Reference proteome</keyword>
<comment type="caution">
    <text evidence="2">The sequence shown here is derived from an EMBL/GenBank/DDBJ whole genome shotgun (WGS) entry which is preliminary data.</text>
</comment>
<name>A0AAD9DTR4_9TELE</name>
<accession>A0AAD9DTR4</accession>
<evidence type="ECO:0000313" key="3">
    <source>
        <dbReference type="Proteomes" id="UP001239994"/>
    </source>
</evidence>
<feature type="region of interest" description="Disordered" evidence="1">
    <location>
        <begin position="70"/>
        <end position="102"/>
    </location>
</feature>
<dbReference type="EMBL" id="JAROKS010000020">
    <property type="protein sequence ID" value="KAK1791432.1"/>
    <property type="molecule type" value="Genomic_DNA"/>
</dbReference>
<proteinExistence type="predicted"/>
<evidence type="ECO:0000313" key="2">
    <source>
        <dbReference type="EMBL" id="KAK1791432.1"/>
    </source>
</evidence>
<protein>
    <submittedName>
        <fullName evidence="2">Uncharacterized protein</fullName>
    </submittedName>
</protein>
<dbReference type="AlphaFoldDB" id="A0AAD9DTR4"/>
<dbReference type="Proteomes" id="UP001239994">
    <property type="component" value="Unassembled WGS sequence"/>
</dbReference>
<reference evidence="2" key="1">
    <citation type="submission" date="2023-03" db="EMBL/GenBank/DDBJ databases">
        <title>Electrophorus voltai genome.</title>
        <authorList>
            <person name="Bian C."/>
        </authorList>
    </citation>
    <scope>NUCLEOTIDE SEQUENCE</scope>
    <source>
        <strain evidence="2">CB-2022</strain>
        <tissue evidence="2">Muscle</tissue>
    </source>
</reference>
<feature type="compositionally biased region" description="Basic and acidic residues" evidence="1">
    <location>
        <begin position="88"/>
        <end position="98"/>
    </location>
</feature>
<organism evidence="2 3">
    <name type="scientific">Electrophorus voltai</name>
    <dbReference type="NCBI Taxonomy" id="2609070"/>
    <lineage>
        <taxon>Eukaryota</taxon>
        <taxon>Metazoa</taxon>
        <taxon>Chordata</taxon>
        <taxon>Craniata</taxon>
        <taxon>Vertebrata</taxon>
        <taxon>Euteleostomi</taxon>
        <taxon>Actinopterygii</taxon>
        <taxon>Neopterygii</taxon>
        <taxon>Teleostei</taxon>
        <taxon>Ostariophysi</taxon>
        <taxon>Gymnotiformes</taxon>
        <taxon>Gymnotoidei</taxon>
        <taxon>Gymnotidae</taxon>
        <taxon>Electrophorus</taxon>
    </lineage>
</organism>